<feature type="transmembrane region" description="Helical" evidence="1">
    <location>
        <begin position="519"/>
        <end position="540"/>
    </location>
</feature>
<dbReference type="InterPro" id="IPR039524">
    <property type="entry name" value="PIGO/GPI13"/>
</dbReference>
<dbReference type="VEuPathDB" id="MicrosporidiaDB:M153_17950001"/>
<dbReference type="AlphaFoldDB" id="A0A0R0M1V5"/>
<dbReference type="InterPro" id="IPR017850">
    <property type="entry name" value="Alkaline_phosphatase_core_sf"/>
</dbReference>
<dbReference type="OrthoDB" id="272139at2759"/>
<keyword evidence="3" id="KW-1185">Reference proteome</keyword>
<evidence type="ECO:0000313" key="2">
    <source>
        <dbReference type="EMBL" id="KRH92993.1"/>
    </source>
</evidence>
<gene>
    <name evidence="2" type="ORF">M153_17950001</name>
</gene>
<protein>
    <submittedName>
        <fullName evidence="2">Glycosylphosphatidylinositol anchor synthesis protein</fullName>
    </submittedName>
</protein>
<sequence length="822" mass="96805">QEAIYTLKQTGNHLKTYEFTSEPVLKSAQPKLFENNGSLILGYDFNILSGVSFEIFGRNIKNLTDGHVLDFTPNPYFSYELIIDSLNFLSLAGLPTSTTTRCESIITGKPSNYRNGLTTFQHMSVENHLFSNKNSGNKIKLSLYGDLMWDDLLPEHSIYTPLESYSCDDHLQMEEAVIEKLLRDYQQKMRSGNVMFCHLIALDHLGHLLKNIYHSRIQKCLQVYKRLIKRIIQTLRKDTLLLIMSDHGVEISGGHGGGRRRQLESVGWFIGHKISNHGMSDENLYNLNNKLYLNETFAHFKTDKNAENEFLNENDLMIKNYKFDSNYAQSSEDVSNSFFAHNRTIEDLKKQFLVTSQYNLLPTVLLFLNGRIPVHTHFTPAILDRNWLRESFYRKCIEIVYYKKYYQKPFWNRHSKEIYSIIEKILPFSFLNYKKSPIEPLSILNEQSLRNHLKALDNFIHNLSDETLLRFNHKLMNDLYEKWTGRVTEWVVLGISGLLLSVFLQMVRMSKRNFSKHSILFVTVLFFTILPSVHSIFFIYEDVLLCLGYIVLYLSMNSTEHESKDENFILNKFILNKLMKDTRFFIFLLTYYNISNQPVNQNRNNSIFYLILLTFVIYRNFINLLKIFKTSYFRKSKKIFSNGGQNVKFSIFIVLFYCSVFIFFFYIGFVKYKQVVFLYWLTETVFHSICSFQVLETKNIPKRNLLDFINIYLINLINSFFSFAFIFFPDILTYLISIDHRYLKYFIYRRDETLFWMIGQSAAFQKTQNIQKNDNLLTNNLKNHKTVVEAKKSELQKTAVETKKSELQKAAVDIEKSELQKT</sequence>
<dbReference type="PANTHER" id="PTHR23071">
    <property type="entry name" value="PHOSPHATIDYLINOSITOL GLYCAN"/>
    <property type="match status" value="1"/>
</dbReference>
<dbReference type="PANTHER" id="PTHR23071:SF1">
    <property type="entry name" value="GPI ETHANOLAMINE PHOSPHATE TRANSFERASE 3"/>
    <property type="match status" value="1"/>
</dbReference>
<dbReference type="Gene3D" id="3.40.720.10">
    <property type="entry name" value="Alkaline Phosphatase, subunit A"/>
    <property type="match status" value="1"/>
</dbReference>
<proteinExistence type="predicted"/>
<feature type="transmembrane region" description="Helical" evidence="1">
    <location>
        <begin position="707"/>
        <end position="728"/>
    </location>
</feature>
<evidence type="ECO:0000256" key="1">
    <source>
        <dbReference type="SAM" id="Phobius"/>
    </source>
</evidence>
<keyword evidence="1" id="KW-0472">Membrane</keyword>
<dbReference type="GO" id="GO:0006506">
    <property type="term" value="P:GPI anchor biosynthetic process"/>
    <property type="evidence" value="ECO:0007669"/>
    <property type="project" value="InterPro"/>
</dbReference>
<dbReference type="GO" id="GO:0051377">
    <property type="term" value="F:mannose-ethanolamine phosphotransferase activity"/>
    <property type="evidence" value="ECO:0007669"/>
    <property type="project" value="TreeGrafter"/>
</dbReference>
<organism evidence="2 3">
    <name type="scientific">Pseudoloma neurophilia</name>
    <dbReference type="NCBI Taxonomy" id="146866"/>
    <lineage>
        <taxon>Eukaryota</taxon>
        <taxon>Fungi</taxon>
        <taxon>Fungi incertae sedis</taxon>
        <taxon>Microsporidia</taxon>
        <taxon>Pseudoloma</taxon>
    </lineage>
</organism>
<dbReference type="EMBL" id="LGUB01000543">
    <property type="protein sequence ID" value="KRH92993.1"/>
    <property type="molecule type" value="Genomic_DNA"/>
</dbReference>
<keyword evidence="1" id="KW-1133">Transmembrane helix</keyword>
<feature type="transmembrane region" description="Helical" evidence="1">
    <location>
        <begin position="649"/>
        <end position="669"/>
    </location>
</feature>
<feature type="non-terminal residue" evidence="2">
    <location>
        <position position="822"/>
    </location>
</feature>
<feature type="non-terminal residue" evidence="2">
    <location>
        <position position="1"/>
    </location>
</feature>
<keyword evidence="1" id="KW-0812">Transmembrane</keyword>
<feature type="transmembrane region" description="Helical" evidence="1">
    <location>
        <begin position="490"/>
        <end position="507"/>
    </location>
</feature>
<accession>A0A0R0M1V5</accession>
<dbReference type="GO" id="GO:0005789">
    <property type="term" value="C:endoplasmic reticulum membrane"/>
    <property type="evidence" value="ECO:0007669"/>
    <property type="project" value="TreeGrafter"/>
</dbReference>
<comment type="caution">
    <text evidence="2">The sequence shown here is derived from an EMBL/GenBank/DDBJ whole genome shotgun (WGS) entry which is preliminary data.</text>
</comment>
<name>A0A0R0M1V5_9MICR</name>
<evidence type="ECO:0000313" key="3">
    <source>
        <dbReference type="Proteomes" id="UP000051530"/>
    </source>
</evidence>
<dbReference type="SUPFAM" id="SSF53649">
    <property type="entry name" value="Alkaline phosphatase-like"/>
    <property type="match status" value="1"/>
</dbReference>
<dbReference type="Proteomes" id="UP000051530">
    <property type="component" value="Unassembled WGS sequence"/>
</dbReference>
<reference evidence="2 3" key="1">
    <citation type="submission" date="2015-07" db="EMBL/GenBank/DDBJ databases">
        <title>The genome of Pseudoloma neurophilia, a relevant intracellular parasite of the zebrafish.</title>
        <authorList>
            <person name="Ndikumana S."/>
            <person name="Pelin A."/>
            <person name="Sanders J."/>
            <person name="Corradi N."/>
        </authorList>
    </citation>
    <scope>NUCLEOTIDE SEQUENCE [LARGE SCALE GENOMIC DNA]</scope>
    <source>
        <strain evidence="2 3">MK1</strain>
    </source>
</reference>
<feature type="transmembrane region" description="Helical" evidence="1">
    <location>
        <begin position="607"/>
        <end position="628"/>
    </location>
</feature>